<name>A0A917JPU6_9GAMM</name>
<gene>
    <name evidence="1" type="ORF">GCM10009332_13810</name>
</gene>
<reference evidence="1" key="1">
    <citation type="journal article" date="2014" name="Int. J. Syst. Evol. Microbiol.">
        <title>Complete genome sequence of Corynebacterium casei LMG S-19264T (=DSM 44701T), isolated from a smear-ripened cheese.</title>
        <authorList>
            <consortium name="US DOE Joint Genome Institute (JGI-PGF)"/>
            <person name="Walter F."/>
            <person name="Albersmeier A."/>
            <person name="Kalinowski J."/>
            <person name="Ruckert C."/>
        </authorList>
    </citation>
    <scope>NUCLEOTIDE SEQUENCE</scope>
    <source>
        <strain evidence="1">JCM 30804</strain>
    </source>
</reference>
<reference evidence="1" key="2">
    <citation type="submission" date="2020-09" db="EMBL/GenBank/DDBJ databases">
        <authorList>
            <person name="Sun Q."/>
            <person name="Ohkuma M."/>
        </authorList>
    </citation>
    <scope>NUCLEOTIDE SEQUENCE</scope>
    <source>
        <strain evidence="1">JCM 30804</strain>
    </source>
</reference>
<protein>
    <submittedName>
        <fullName evidence="1">Uncharacterized protein</fullName>
    </submittedName>
</protein>
<keyword evidence="2" id="KW-1185">Reference proteome</keyword>
<proteinExistence type="predicted"/>
<evidence type="ECO:0000313" key="2">
    <source>
        <dbReference type="Proteomes" id="UP000613743"/>
    </source>
</evidence>
<dbReference type="AlphaFoldDB" id="A0A917JPU6"/>
<comment type="caution">
    <text evidence="1">The sequence shown here is derived from an EMBL/GenBank/DDBJ whole genome shotgun (WGS) entry which is preliminary data.</text>
</comment>
<dbReference type="Proteomes" id="UP000613743">
    <property type="component" value="Unassembled WGS sequence"/>
</dbReference>
<sequence length="161" mass="18416">MSLWKELYDIIDKERGRWLQTSAEKNALYFEIKANLAFMMDALETGLDEQMIVAGFETKAFEKALVTGIELPAKTGKTVPNSFIGKYKEFKPYIGQDSRFLIERLYLKISVLQRVVRSSQAAQTTRRAKNALPVSTLKLKSLFRFLVFVVAFLDNKPLAQL</sequence>
<evidence type="ECO:0000313" key="1">
    <source>
        <dbReference type="EMBL" id="GGI77685.1"/>
    </source>
</evidence>
<dbReference type="EMBL" id="BMPZ01000003">
    <property type="protein sequence ID" value="GGI77685.1"/>
    <property type="molecule type" value="Genomic_DNA"/>
</dbReference>
<accession>A0A917JPU6</accession>
<dbReference type="RefSeq" id="WP_188919263.1">
    <property type="nucleotide sequence ID" value="NZ_BMPZ01000003.1"/>
</dbReference>
<organism evidence="1 2">
    <name type="scientific">Shewanella gelidii</name>
    <dbReference type="NCBI Taxonomy" id="1642821"/>
    <lineage>
        <taxon>Bacteria</taxon>
        <taxon>Pseudomonadati</taxon>
        <taxon>Pseudomonadota</taxon>
        <taxon>Gammaproteobacteria</taxon>
        <taxon>Alteromonadales</taxon>
        <taxon>Shewanellaceae</taxon>
        <taxon>Shewanella</taxon>
    </lineage>
</organism>